<comment type="caution">
    <text evidence="1">The sequence shown here is derived from an EMBL/GenBank/DDBJ whole genome shotgun (WGS) entry which is preliminary data.</text>
</comment>
<accession>A0ACB8F4Q3</accession>
<evidence type="ECO:0000313" key="1">
    <source>
        <dbReference type="EMBL" id="KAH8000102.1"/>
    </source>
</evidence>
<gene>
    <name evidence="1" type="ORF">K3G42_022501</name>
</gene>
<protein>
    <submittedName>
        <fullName evidence="1">Uncharacterized protein</fullName>
    </submittedName>
</protein>
<keyword evidence="2" id="KW-1185">Reference proteome</keyword>
<dbReference type="Proteomes" id="UP000827872">
    <property type="component" value="Linkage Group LG05"/>
</dbReference>
<organism evidence="1 2">
    <name type="scientific">Sphaerodactylus townsendi</name>
    <dbReference type="NCBI Taxonomy" id="933632"/>
    <lineage>
        <taxon>Eukaryota</taxon>
        <taxon>Metazoa</taxon>
        <taxon>Chordata</taxon>
        <taxon>Craniata</taxon>
        <taxon>Vertebrata</taxon>
        <taxon>Euteleostomi</taxon>
        <taxon>Lepidosauria</taxon>
        <taxon>Squamata</taxon>
        <taxon>Bifurcata</taxon>
        <taxon>Gekkota</taxon>
        <taxon>Sphaerodactylidae</taxon>
        <taxon>Sphaerodactylus</taxon>
    </lineage>
</organism>
<proteinExistence type="predicted"/>
<evidence type="ECO:0000313" key="2">
    <source>
        <dbReference type="Proteomes" id="UP000827872"/>
    </source>
</evidence>
<name>A0ACB8F4Q3_9SAUR</name>
<sequence>MSHLYSYGDNIYYSASEPSFSGTSTMTPPSGKAIYRQRKDYTESMIDKQHEFHHRVEHLIICSVDGRNICNVQSCIEQLKMMNAQGQVWGQDMLMKVKNQTLLLTDVEAEEELDSYPLDCIQECACILDSCIYNSILAITVKEVKLHRTSIMLFQCEDLEAHLMKAKLEKAIEKGRSEQQNQQLLRNNLETMLHQHSQGSFKDNPQRLIWDKRAALSMESDRGSAQSDTPGQKQEQHPWEVSSVPMDHNRGAEAALRQQQQENSGFETTWDKDRDTEILNHILSDIEIFVDKLQKANHPVSDKKKKRKSKTNKHEELLPPELEFKDWFQKIKYSFNLLAKLEHSLQEPSAQDLLHLIFSTFSTILSSCPWTNLASAVDMPLLSPAAISLLKHSLNSDEQAIWKKLGDAWNLTRSEYPNGELIPPYNPVFSDGWVPPTPPQREEFLNINKARNRSQNTFSDRASDSPQLMQATVEFHARNHRELTVTKGELLEVLDQQKKWWLARNTSGVTGYIPNNILKPLDQKAPEGNSMGQVQKSIPELQPTSTPAEVTAWLKSNGFSNMVGRIYYWLETLPKEARWKQEV</sequence>
<dbReference type="EMBL" id="CM037618">
    <property type="protein sequence ID" value="KAH8000102.1"/>
    <property type="molecule type" value="Genomic_DNA"/>
</dbReference>
<reference evidence="1" key="1">
    <citation type="submission" date="2021-08" db="EMBL/GenBank/DDBJ databases">
        <title>The first chromosome-level gecko genome reveals the dynamic sex chromosomes of Neotropical dwarf geckos (Sphaerodactylidae: Sphaerodactylus).</title>
        <authorList>
            <person name="Pinto B.J."/>
            <person name="Keating S.E."/>
            <person name="Gamble T."/>
        </authorList>
    </citation>
    <scope>NUCLEOTIDE SEQUENCE</scope>
    <source>
        <strain evidence="1">TG3544</strain>
    </source>
</reference>